<proteinExistence type="predicted"/>
<gene>
    <name evidence="1" type="ORF">BTJ66_09080</name>
    <name evidence="2" type="ORF">MNY58_10400</name>
</gene>
<keyword evidence="4" id="KW-1185">Reference proteome</keyword>
<reference evidence="1" key="3">
    <citation type="submission" date="2017-10" db="EMBL/GenBank/DDBJ databases">
        <authorList>
            <person name="Vrbovska V."/>
            <person name="Kovarovic V."/>
            <person name="Indrakova A."/>
        </authorList>
    </citation>
    <scope>NUCLEOTIDE SEQUENCE</scope>
    <source>
        <strain evidence="1">CCM 8730</strain>
    </source>
</reference>
<dbReference type="AlphaFoldDB" id="A0A2C6WMD8"/>
<organism evidence="1 3">
    <name type="scientific">Staphylococcus edaphicus</name>
    <dbReference type="NCBI Taxonomy" id="1955013"/>
    <lineage>
        <taxon>Bacteria</taxon>
        <taxon>Bacillati</taxon>
        <taxon>Bacillota</taxon>
        <taxon>Bacilli</taxon>
        <taxon>Bacillales</taxon>
        <taxon>Staphylococcaceae</taxon>
        <taxon>Staphylococcus</taxon>
    </lineage>
</organism>
<dbReference type="Proteomes" id="UP000223828">
    <property type="component" value="Unassembled WGS sequence"/>
</dbReference>
<evidence type="ECO:0000313" key="4">
    <source>
        <dbReference type="Proteomes" id="UP001056588"/>
    </source>
</evidence>
<accession>A0A2C6WMD8</accession>
<dbReference type="Proteomes" id="UP001056588">
    <property type="component" value="Chromosome"/>
</dbReference>
<protein>
    <submittedName>
        <fullName evidence="1">Uncharacterized protein</fullName>
    </submittedName>
</protein>
<name>A0A2C6WMD8_9STAP</name>
<dbReference type="OrthoDB" id="2413308at2"/>
<dbReference type="EMBL" id="CP093217">
    <property type="protein sequence ID" value="UQW80983.1"/>
    <property type="molecule type" value="Genomic_DNA"/>
</dbReference>
<dbReference type="EMBL" id="MRZN01000014">
    <property type="protein sequence ID" value="PHK49313.1"/>
    <property type="molecule type" value="Genomic_DNA"/>
</dbReference>
<sequence>MSNINIFEWNKVKSKIREIRQEIDETKQLDTIDRNKNRYLTNVLRELSVLENMVNDLMDQTKDSSPVNKIKRLYNRYK</sequence>
<dbReference type="RefSeq" id="WP_099090648.1">
    <property type="nucleotide sequence ID" value="NZ_CP093217.1"/>
</dbReference>
<reference evidence="1" key="1">
    <citation type="journal article" date="2017" name="Appl. Environ. Microbiol.">
        <title>Staphylococcus edaphicus sp. nov., isolated in Antarctica, harbours mecC gene and genomic islands with suspected role in adaptation to extreme environment.</title>
        <authorList>
            <person name="Pantucek R."/>
            <person name="Sedlacek I."/>
            <person name="Indrakova A."/>
            <person name="Vrbovska V."/>
            <person name="Maslanova I."/>
            <person name="Kovarovic V."/>
            <person name="Svec P."/>
            <person name="Kralova S."/>
            <person name="Kristofova L."/>
            <person name="Keklakova J."/>
            <person name="Petras P."/>
            <person name="Doskar J."/>
        </authorList>
    </citation>
    <scope>NUCLEOTIDE SEQUENCE</scope>
    <source>
        <strain evidence="1">CCM 8730</strain>
    </source>
</reference>
<evidence type="ECO:0000313" key="1">
    <source>
        <dbReference type="EMBL" id="PHK49313.1"/>
    </source>
</evidence>
<reference evidence="2" key="4">
    <citation type="submission" date="2022-03" db="EMBL/GenBank/DDBJ databases">
        <title>Complete Genome Sequence of Staphylococcus edaphicus strain CCM 8731.</title>
        <authorList>
            <person name="Rimmer C.O."/>
            <person name="Thomas J.C."/>
        </authorList>
    </citation>
    <scope>NUCLEOTIDE SEQUENCE</scope>
    <source>
        <strain evidence="2">CCM 8731</strain>
    </source>
</reference>
<evidence type="ECO:0000313" key="3">
    <source>
        <dbReference type="Proteomes" id="UP000223828"/>
    </source>
</evidence>
<evidence type="ECO:0000313" key="2">
    <source>
        <dbReference type="EMBL" id="UQW80983.1"/>
    </source>
</evidence>
<reference evidence="3" key="2">
    <citation type="submission" date="2017-10" db="EMBL/GenBank/DDBJ databases">
        <title>Staphylococcus edaphicus sp. nov., isolated in Antarctica, harbouring mecC gene and genomic islands essential in adaptation to extreme environment.</title>
        <authorList>
            <person name="Pantucek R."/>
            <person name="Sedlacek I."/>
            <person name="Indrakova A."/>
            <person name="Vrbovska V."/>
            <person name="Maslanova I."/>
            <person name="Kovarovic V."/>
            <person name="Svec P."/>
            <person name="Kralova S."/>
            <person name="Kristofova L."/>
            <person name="Keklakova J."/>
            <person name="Petras P."/>
            <person name="Doskar J."/>
        </authorList>
    </citation>
    <scope>NUCLEOTIDE SEQUENCE [LARGE SCALE GENOMIC DNA]</scope>
    <source>
        <strain evidence="3">CCM 5085</strain>
    </source>
</reference>